<evidence type="ECO:0000313" key="4">
    <source>
        <dbReference type="Proteomes" id="UP000830631"/>
    </source>
</evidence>
<dbReference type="EMBL" id="CP078078">
    <property type="protein sequence ID" value="UPL17537.1"/>
    <property type="molecule type" value="Genomic_DNA"/>
</dbReference>
<gene>
    <name evidence="3" type="ORF">KV397_07115</name>
</gene>
<dbReference type="Proteomes" id="UP000830631">
    <property type="component" value="Chromosome"/>
</dbReference>
<feature type="signal peptide" evidence="2">
    <location>
        <begin position="1"/>
        <end position="31"/>
    </location>
</feature>
<feature type="chain" id="PRO_5046603950" evidence="2">
    <location>
        <begin position="32"/>
        <end position="162"/>
    </location>
</feature>
<dbReference type="PROSITE" id="PS51257">
    <property type="entry name" value="PROKAR_LIPOPROTEIN"/>
    <property type="match status" value="1"/>
</dbReference>
<feature type="region of interest" description="Disordered" evidence="1">
    <location>
        <begin position="28"/>
        <end position="47"/>
    </location>
</feature>
<feature type="compositionally biased region" description="Polar residues" evidence="1">
    <location>
        <begin position="33"/>
        <end position="47"/>
    </location>
</feature>
<evidence type="ECO:0000313" key="3">
    <source>
        <dbReference type="EMBL" id="UPL17537.1"/>
    </source>
</evidence>
<proteinExistence type="predicted"/>
<name>A0ABY4IXP7_9MICO</name>
<organism evidence="3 4">
    <name type="scientific">Microbacterium aurugineum</name>
    <dbReference type="NCBI Taxonomy" id="2851642"/>
    <lineage>
        <taxon>Bacteria</taxon>
        <taxon>Bacillati</taxon>
        <taxon>Actinomycetota</taxon>
        <taxon>Actinomycetes</taxon>
        <taxon>Micrococcales</taxon>
        <taxon>Microbacteriaceae</taxon>
        <taxon>Microbacterium</taxon>
    </lineage>
</organism>
<evidence type="ECO:0000256" key="2">
    <source>
        <dbReference type="SAM" id="SignalP"/>
    </source>
</evidence>
<evidence type="ECO:0000256" key="1">
    <source>
        <dbReference type="SAM" id="MobiDB-lite"/>
    </source>
</evidence>
<reference evidence="3 4" key="1">
    <citation type="submission" date="2021-06" db="EMBL/GenBank/DDBJ databases">
        <title>Genome-based taxonomic framework of Microbacterium strains isolated from marine environment, the description of four new species and reclassification of four preexisting species.</title>
        <authorList>
            <person name="Lee S.D."/>
            <person name="Kim S.-M."/>
            <person name="Byeon Y.-S."/>
            <person name="Yang H.L."/>
            <person name="Kim I.S."/>
        </authorList>
    </citation>
    <scope>NUCLEOTIDE SEQUENCE [LARGE SCALE GENOMIC DNA]</scope>
    <source>
        <strain evidence="3 4">KSW4-10</strain>
    </source>
</reference>
<dbReference type="RefSeq" id="WP_261812526.1">
    <property type="nucleotide sequence ID" value="NZ_CP078078.1"/>
</dbReference>
<protein>
    <submittedName>
        <fullName evidence="3">Septum formation family protein</fullName>
    </submittedName>
</protein>
<accession>A0ABY4IXP7</accession>
<sequence length="162" mass="16893">MKLHPGLSLFLATGALTLSVVLTGCGGSASAPEPSSTADGAETENVTTPAVQVGDCRVEAASGMPEDAEVVPCDEPHDEEVFHQVTVREEDFSIETVDAYTTECVGEAFTEFVGVAREKSALIVYLIPPTAETWDQPDGRVLSCLLADPAGPVEGTLEGAAR</sequence>
<keyword evidence="2" id="KW-0732">Signal</keyword>
<keyword evidence="4" id="KW-1185">Reference proteome</keyword>